<dbReference type="Gene3D" id="3.40.50.300">
    <property type="entry name" value="P-loop containing nucleotide triphosphate hydrolases"/>
    <property type="match status" value="1"/>
</dbReference>
<dbReference type="SUPFAM" id="SSF52540">
    <property type="entry name" value="P-loop containing nucleoside triphosphate hydrolases"/>
    <property type="match status" value="1"/>
</dbReference>
<dbReference type="SMART" id="SM00487">
    <property type="entry name" value="DEXDc"/>
    <property type="match status" value="1"/>
</dbReference>
<name>A0ABR2H918_9EUKA</name>
<dbReference type="Proteomes" id="UP001470230">
    <property type="component" value="Unassembled WGS sequence"/>
</dbReference>
<dbReference type="EMBL" id="JAPFFF010000038">
    <property type="protein sequence ID" value="KAK8842358.1"/>
    <property type="molecule type" value="Genomic_DNA"/>
</dbReference>
<comment type="caution">
    <text evidence="2">The sequence shown here is derived from an EMBL/GenBank/DDBJ whole genome shotgun (WGS) entry which is preliminary data.</text>
</comment>
<gene>
    <name evidence="2" type="ORF">M9Y10_025937</name>
</gene>
<evidence type="ECO:0000313" key="3">
    <source>
        <dbReference type="Proteomes" id="UP001470230"/>
    </source>
</evidence>
<protein>
    <recommendedName>
        <fullName evidence="1">Helicase ATP-binding domain-containing protein</fullName>
    </recommendedName>
</protein>
<dbReference type="Pfam" id="PF00270">
    <property type="entry name" value="DEAD"/>
    <property type="match status" value="1"/>
</dbReference>
<dbReference type="InterPro" id="IPR014001">
    <property type="entry name" value="Helicase_ATP-bd"/>
</dbReference>
<keyword evidence="3" id="KW-1185">Reference proteome</keyword>
<evidence type="ECO:0000259" key="1">
    <source>
        <dbReference type="SMART" id="SM00487"/>
    </source>
</evidence>
<feature type="domain" description="Helicase ATP-binding" evidence="1">
    <location>
        <begin position="16"/>
        <end position="207"/>
    </location>
</feature>
<organism evidence="2 3">
    <name type="scientific">Tritrichomonas musculus</name>
    <dbReference type="NCBI Taxonomy" id="1915356"/>
    <lineage>
        <taxon>Eukaryota</taxon>
        <taxon>Metamonada</taxon>
        <taxon>Parabasalia</taxon>
        <taxon>Tritrichomonadida</taxon>
        <taxon>Tritrichomonadidae</taxon>
        <taxon>Tritrichomonas</taxon>
    </lineage>
</organism>
<dbReference type="InterPro" id="IPR027417">
    <property type="entry name" value="P-loop_NTPase"/>
</dbReference>
<dbReference type="InterPro" id="IPR011545">
    <property type="entry name" value="DEAD/DEAH_box_helicase_dom"/>
</dbReference>
<accession>A0ABR2H918</accession>
<proteinExistence type="predicted"/>
<evidence type="ECO:0000313" key="2">
    <source>
        <dbReference type="EMBL" id="KAK8842358.1"/>
    </source>
</evidence>
<reference evidence="2 3" key="1">
    <citation type="submission" date="2024-04" db="EMBL/GenBank/DDBJ databases">
        <title>Tritrichomonas musculus Genome.</title>
        <authorList>
            <person name="Alves-Ferreira E."/>
            <person name="Grigg M."/>
            <person name="Lorenzi H."/>
            <person name="Galac M."/>
        </authorList>
    </citation>
    <scope>NUCLEOTIDE SEQUENCE [LARGE SCALE GENOMIC DNA]</scope>
    <source>
        <strain evidence="2 3">EAF2021</strain>
    </source>
</reference>
<sequence length="451" mass="52322">MSYIDWKLFDSIPANKIRIINDSQAIEEKLIKKFICQSPIGTGKSTAIRKWIYNTVPDNKFIVVVPTINIAMEFYSKLYVALNNKYPNDVDDMIKVCVKDGAFKEFKSAITKFIPTVITTYATASKCLGGIIEHFYHHSIDFNKHYSLIIDEAHLLLENISLIETCREFDKVGLITATASDINCLSVFKDYVKINPHVEDKYNRTIYIHKLKNNMEEQREIISNQVVTEMQNYDKILIKIEDKKECESIKECINNELIKALYNSDKKEVEISDEGKFVNPEDVDIIIATSYIQAGQSLKENILSIFIQTQLDSCSSVEQFIGRNRNSTTVTHLYLRMIKVPEDKFSYKIAKNRYKTRLNQLRANAWQSMDANSWMKCLSKIGTVIIDYVKEQPKITINEEGLNTDFSGKKQLYQYFGLKNDKEIPAEYELRMKVINEKGKRKRMYKLVKSK</sequence>